<evidence type="ECO:0000256" key="1">
    <source>
        <dbReference type="SAM" id="Phobius"/>
    </source>
</evidence>
<keyword evidence="1" id="KW-1133">Transmembrane helix</keyword>
<reference evidence="2 3" key="1">
    <citation type="submission" date="2020-08" db="EMBL/GenBank/DDBJ databases">
        <title>A Genomic Blueprint of the Chicken Gut Microbiome.</title>
        <authorList>
            <person name="Gilroy R."/>
            <person name="Ravi A."/>
            <person name="Getino M."/>
            <person name="Pursley I."/>
            <person name="Horton D.L."/>
            <person name="Alikhan N.-F."/>
            <person name="Baker D."/>
            <person name="Gharbi K."/>
            <person name="Hall N."/>
            <person name="Watson M."/>
            <person name="Adriaenssens E.M."/>
            <person name="Foster-Nyarko E."/>
            <person name="Jarju S."/>
            <person name="Secka A."/>
            <person name="Antonio M."/>
            <person name="Oren A."/>
            <person name="Chaudhuri R."/>
            <person name="La Ragione R.M."/>
            <person name="Hildebrand F."/>
            <person name="Pallen M.J."/>
        </authorList>
    </citation>
    <scope>NUCLEOTIDE SEQUENCE [LARGE SCALE GENOMIC DNA]</scope>
    <source>
        <strain evidence="2 3">Sa4CUA1</strain>
    </source>
</reference>
<accession>A0ABR8RWC8</accession>
<comment type="caution">
    <text evidence="2">The sequence shown here is derived from an EMBL/GenBank/DDBJ whole genome shotgun (WGS) entry which is preliminary data.</text>
</comment>
<keyword evidence="3" id="KW-1185">Reference proteome</keyword>
<dbReference type="SUPFAM" id="SSF53474">
    <property type="entry name" value="alpha/beta-Hydrolases"/>
    <property type="match status" value="1"/>
</dbReference>
<keyword evidence="1" id="KW-0812">Transmembrane</keyword>
<dbReference type="Gene3D" id="3.40.50.1820">
    <property type="entry name" value="alpha/beta hydrolase"/>
    <property type="match status" value="1"/>
</dbReference>
<dbReference type="Proteomes" id="UP000641803">
    <property type="component" value="Unassembled WGS sequence"/>
</dbReference>
<dbReference type="InterPro" id="IPR029058">
    <property type="entry name" value="AB_hydrolase_fold"/>
</dbReference>
<organism evidence="2 3">
    <name type="scientific">Oerskovia rustica</name>
    <dbReference type="NCBI Taxonomy" id="2762237"/>
    <lineage>
        <taxon>Bacteria</taxon>
        <taxon>Bacillati</taxon>
        <taxon>Actinomycetota</taxon>
        <taxon>Actinomycetes</taxon>
        <taxon>Micrococcales</taxon>
        <taxon>Cellulomonadaceae</taxon>
        <taxon>Oerskovia</taxon>
    </lineage>
</organism>
<feature type="transmembrane region" description="Helical" evidence="1">
    <location>
        <begin position="265"/>
        <end position="287"/>
    </location>
</feature>
<proteinExistence type="predicted"/>
<name>A0ABR8RWC8_9CELL</name>
<evidence type="ECO:0000313" key="2">
    <source>
        <dbReference type="EMBL" id="MBD7952090.1"/>
    </source>
</evidence>
<keyword evidence="1" id="KW-0472">Membrane</keyword>
<evidence type="ECO:0000313" key="3">
    <source>
        <dbReference type="Proteomes" id="UP000641803"/>
    </source>
</evidence>
<feature type="transmembrane region" description="Helical" evidence="1">
    <location>
        <begin position="231"/>
        <end position="259"/>
    </location>
</feature>
<dbReference type="EMBL" id="JACSQQ010000039">
    <property type="protein sequence ID" value="MBD7952090.1"/>
    <property type="molecule type" value="Genomic_DNA"/>
</dbReference>
<sequence length="555" mass="59646">MVHASAVPYLEPLSGEPGQLEQAGTRYLSVAEQIREVSRGLADLSNRTESFGRAADALHERTLDVSGAVEDVIPRYETTAHAIKVYAVALADAQAEARTALAVVDDERNQLWSLYTRQDQAEQDVYLAAASGASGNAMDDAHDEVRRAGALVRDREEALDVAVRRFQDAEDAKDEAARRAADAIRPVLDQLNDSFGDKVGAFFAPVGDFLAMVDQWLADVLEQVLQWLSDVVVIVLAFALVVLAFVVYSIPALLGWVTWDQVLDAGIGATMILLQGLAPILVPALWAEVASETPEMRFTGVTVESPTDDPYAQALKDAQDVDLLGGADSTVVRIVRVGTGPDGLPIWRVIPPSTQDWELGSDTGAANDLGSNLALMLTPDQQAAYERMVLQAMEKAGIGPEDHVMMVGFSQGGILAGKFAADPDLPYNIEAIVVAGAPVDAMDIPSGVSVVSYQHRGDPVHRLDGEAPTAPHDRWVTVETDTWDGPSAPSSSPFFDAGRHDAGEYSTTAQHLSDGSLHDGGYVSDSTQDAFEQIRADQSIFFGDSETYYTYEGSE</sequence>
<evidence type="ECO:0008006" key="4">
    <source>
        <dbReference type="Google" id="ProtNLM"/>
    </source>
</evidence>
<dbReference type="RefSeq" id="WP_191797571.1">
    <property type="nucleotide sequence ID" value="NZ_JACSQQ010000039.1"/>
</dbReference>
<protein>
    <recommendedName>
        <fullName evidence="4">Alpha/beta hydrolase</fullName>
    </recommendedName>
</protein>
<gene>
    <name evidence="2" type="ORF">H9652_16935</name>
</gene>